<feature type="region of interest" description="Disordered" evidence="1">
    <location>
        <begin position="413"/>
        <end position="459"/>
    </location>
</feature>
<feature type="compositionally biased region" description="Basic residues" evidence="1">
    <location>
        <begin position="316"/>
        <end position="339"/>
    </location>
</feature>
<evidence type="ECO:0000313" key="2">
    <source>
        <dbReference type="EMBL" id="KAF7298930.1"/>
    </source>
</evidence>
<feature type="compositionally biased region" description="Basic and acidic residues" evidence="1">
    <location>
        <begin position="501"/>
        <end position="513"/>
    </location>
</feature>
<dbReference type="AlphaFoldDB" id="A0A8H6SJE0"/>
<proteinExistence type="predicted"/>
<dbReference type="RefSeq" id="XP_037218318.1">
    <property type="nucleotide sequence ID" value="XM_037365076.1"/>
</dbReference>
<feature type="compositionally biased region" description="Basic and acidic residues" evidence="1">
    <location>
        <begin position="521"/>
        <end position="534"/>
    </location>
</feature>
<dbReference type="PANTHER" id="PTHR23149">
    <property type="entry name" value="G PATCH DOMAIN CONTAINING PROTEIN"/>
    <property type="match status" value="1"/>
</dbReference>
<sequence length="645" mass="70882">MGPDGAETRQQEGVRGHVGGCKKETLVFGLASALRFPFPPREMQLRLVQDVLRVIFETAARADRRAALQLCLVNKTAQRWIERILYNTVRLRLQRTTDNFLRTVTATDKYAKHVKSLCILYDIRPADLVAVVGACGLIESITSWFLPTRPALGAAPLRRPPGPLAAFMGALRPKHLSSWHGVLTAPDPRLDLPFFSQVTHLTVVNVWEEWCAWPWPPGALPALTHLSLDFTFGARTLSTQEIARMGDAVTTILAACPALGGVWPADRPAGERGERGGGGGVFRQTGRDAGAAVPQPRAVPDPRGPLPLRAPLLGRPRQRRPRHRPRQPPRPPHTHHKPPRAVYTSTDPLYLVAQGWAGAGSALRHGALARPLAIPQKRTLAGVGKDRDEAFPFWDHLFSAAAKAITIALAESDDEEGDNTAARPALHRTATGILSNRRPAISLSSDSGATTPDPPDDASQQRFSLLVTAKRAAARKGLYARFFRGPVLGPDTESVVGEEEGTQHTDVEAEEKAARRRAKREAKAQKRLAREEKEKKRKRGRDVDGAPDLEKKEKKIKKRRRDEEGITLGGGAADSTNLDVAPPTTEKKEKTKKRRRDAEGITLGGGAADSTKKTKKKRKREEEGDDEAKRRQDPEKKKRRKSSDG</sequence>
<feature type="compositionally biased region" description="Basic and acidic residues" evidence="1">
    <location>
        <begin position="541"/>
        <end position="553"/>
    </location>
</feature>
<dbReference type="PANTHER" id="PTHR23149:SF32">
    <property type="entry name" value="G-PATCH DOMAIN-CONTAINING PROTEIN"/>
    <property type="match status" value="1"/>
</dbReference>
<organism evidence="2 3">
    <name type="scientific">Mycena indigotica</name>
    <dbReference type="NCBI Taxonomy" id="2126181"/>
    <lineage>
        <taxon>Eukaryota</taxon>
        <taxon>Fungi</taxon>
        <taxon>Dikarya</taxon>
        <taxon>Basidiomycota</taxon>
        <taxon>Agaricomycotina</taxon>
        <taxon>Agaricomycetes</taxon>
        <taxon>Agaricomycetidae</taxon>
        <taxon>Agaricales</taxon>
        <taxon>Marasmiineae</taxon>
        <taxon>Mycenaceae</taxon>
        <taxon>Mycena</taxon>
    </lineage>
</organism>
<dbReference type="EMBL" id="JACAZF010000007">
    <property type="protein sequence ID" value="KAF7298930.1"/>
    <property type="molecule type" value="Genomic_DNA"/>
</dbReference>
<dbReference type="OrthoDB" id="3366546at2759"/>
<dbReference type="GeneID" id="59347592"/>
<accession>A0A8H6SJE0</accession>
<keyword evidence="3" id="KW-1185">Reference proteome</keyword>
<dbReference type="InterPro" id="IPR050656">
    <property type="entry name" value="PINX1"/>
</dbReference>
<comment type="caution">
    <text evidence="2">The sequence shown here is derived from an EMBL/GenBank/DDBJ whole genome shotgun (WGS) entry which is preliminary data.</text>
</comment>
<feature type="compositionally biased region" description="Low complexity" evidence="1">
    <location>
        <begin position="306"/>
        <end position="315"/>
    </location>
</feature>
<feature type="region of interest" description="Disordered" evidence="1">
    <location>
        <begin position="265"/>
        <end position="342"/>
    </location>
</feature>
<name>A0A8H6SJE0_9AGAR</name>
<reference evidence="2" key="1">
    <citation type="submission" date="2020-05" db="EMBL/GenBank/DDBJ databases">
        <title>Mycena genomes resolve the evolution of fungal bioluminescence.</title>
        <authorList>
            <person name="Tsai I.J."/>
        </authorList>
    </citation>
    <scope>NUCLEOTIDE SEQUENCE</scope>
    <source>
        <strain evidence="2">171206Taipei</strain>
    </source>
</reference>
<feature type="compositionally biased region" description="Basic and acidic residues" evidence="1">
    <location>
        <begin position="627"/>
        <end position="645"/>
    </location>
</feature>
<gene>
    <name evidence="2" type="ORF">MIND_00841000</name>
</gene>
<evidence type="ECO:0000313" key="3">
    <source>
        <dbReference type="Proteomes" id="UP000636479"/>
    </source>
</evidence>
<protein>
    <submittedName>
        <fullName evidence="2">Uncharacterized protein</fullName>
    </submittedName>
</protein>
<feature type="region of interest" description="Disordered" evidence="1">
    <location>
        <begin position="489"/>
        <end position="645"/>
    </location>
</feature>
<evidence type="ECO:0000256" key="1">
    <source>
        <dbReference type="SAM" id="MobiDB-lite"/>
    </source>
</evidence>
<dbReference type="Proteomes" id="UP000636479">
    <property type="component" value="Unassembled WGS sequence"/>
</dbReference>